<dbReference type="Pfam" id="PF16132">
    <property type="entry name" value="DUF4843"/>
    <property type="match status" value="1"/>
</dbReference>
<organism evidence="2 4">
    <name type="scientific">Butyricimonas virosa</name>
    <dbReference type="NCBI Taxonomy" id="544645"/>
    <lineage>
        <taxon>Bacteria</taxon>
        <taxon>Pseudomonadati</taxon>
        <taxon>Bacteroidota</taxon>
        <taxon>Bacteroidia</taxon>
        <taxon>Bacteroidales</taxon>
        <taxon>Odoribacteraceae</taxon>
        <taxon>Butyricimonas</taxon>
    </lineage>
</organism>
<reference evidence="3 4" key="1">
    <citation type="submission" date="2018-08" db="EMBL/GenBank/DDBJ databases">
        <title>A genome reference for cultivated species of the human gut microbiota.</title>
        <authorList>
            <person name="Zou Y."/>
            <person name="Xue W."/>
            <person name="Luo G."/>
        </authorList>
    </citation>
    <scope>NUCLEOTIDE SEQUENCE [LARGE SCALE GENOMIC DNA]</scope>
    <source>
        <strain evidence="1 3">AF14-49</strain>
        <strain evidence="2 4">AF34-33</strain>
    </source>
</reference>
<accession>A0A415QQF1</accession>
<dbReference type="InterPro" id="IPR032299">
    <property type="entry name" value="DUF4843"/>
</dbReference>
<dbReference type="Proteomes" id="UP000283589">
    <property type="component" value="Unassembled WGS sequence"/>
</dbReference>
<comment type="caution">
    <text evidence="2">The sequence shown here is derived from an EMBL/GenBank/DDBJ whole genome shotgun (WGS) entry which is preliminary data.</text>
</comment>
<evidence type="ECO:0000313" key="1">
    <source>
        <dbReference type="EMBL" id="RGV35416.1"/>
    </source>
</evidence>
<dbReference type="RefSeq" id="WP_118259083.1">
    <property type="nucleotide sequence ID" value="NZ_CABJDM010000002.1"/>
</dbReference>
<evidence type="ECO:0000313" key="2">
    <source>
        <dbReference type="EMBL" id="RHM46891.1"/>
    </source>
</evidence>
<name>A0A415QQF1_9BACT</name>
<dbReference type="Proteomes" id="UP000286038">
    <property type="component" value="Unassembled WGS sequence"/>
</dbReference>
<gene>
    <name evidence="1" type="ORF">DWW18_04920</name>
    <name evidence="2" type="ORF">DWZ68_02710</name>
</gene>
<proteinExistence type="predicted"/>
<dbReference type="AlphaFoldDB" id="A0A415QQF1"/>
<evidence type="ECO:0000313" key="3">
    <source>
        <dbReference type="Proteomes" id="UP000283589"/>
    </source>
</evidence>
<sequence length="239" mass="27197">MKIRYILYSVLLFVTLVACRNDEYLWGNESYARIVAPEIWTHATDSMTFTFSTYPADITEFVLETEIIVQGKVVDYDRTVHLQVRKEKTTATEGTYSFPSELILGAGMHSVKFDILLHRTEEMLHKDVRLCVGIAPTGDLKAGVNNFSSLTIVWNDKITKPSNWDDLTEFFGEYSEVKYRFIITTLGVSLFPYGENNGPTWGQMTDYRLRMAAALEAYNVDPANPDRPMKDENGGTISF</sequence>
<evidence type="ECO:0000313" key="4">
    <source>
        <dbReference type="Proteomes" id="UP000286038"/>
    </source>
</evidence>
<dbReference type="EMBL" id="QRPV01000002">
    <property type="protein sequence ID" value="RHM46891.1"/>
    <property type="molecule type" value="Genomic_DNA"/>
</dbReference>
<protein>
    <submittedName>
        <fullName evidence="2">DUF4843 domain-containing protein</fullName>
    </submittedName>
</protein>
<dbReference type="EMBL" id="QRZA01000004">
    <property type="protein sequence ID" value="RGV35416.1"/>
    <property type="molecule type" value="Genomic_DNA"/>
</dbReference>
<dbReference type="PROSITE" id="PS51257">
    <property type="entry name" value="PROKAR_LIPOPROTEIN"/>
    <property type="match status" value="1"/>
</dbReference>